<reference evidence="2" key="1">
    <citation type="submission" date="2014-09" db="EMBL/GenBank/DDBJ databases">
        <title>Draft genome sequence of an oleaginous Mucoromycotina fungus Mucor ambiguus NBRC6742.</title>
        <authorList>
            <person name="Takeda I."/>
            <person name="Yamane N."/>
            <person name="Morita T."/>
            <person name="Tamano K."/>
            <person name="Machida M."/>
            <person name="Baker S."/>
            <person name="Koike H."/>
        </authorList>
    </citation>
    <scope>NUCLEOTIDE SEQUENCE</scope>
    <source>
        <strain evidence="2">NBRC 6742</strain>
    </source>
</reference>
<dbReference type="Pfam" id="PF11111">
    <property type="entry name" value="CENP-M"/>
    <property type="match status" value="1"/>
</dbReference>
<feature type="region of interest" description="Disordered" evidence="1">
    <location>
        <begin position="179"/>
        <end position="218"/>
    </location>
</feature>
<gene>
    <name evidence="2" type="ORF">MAM1_0068d04050</name>
</gene>
<name>A0A0C9MB67_9FUNG</name>
<dbReference type="Gene3D" id="3.40.50.300">
    <property type="entry name" value="P-loop containing nucleotide triphosphate hydrolases"/>
    <property type="match status" value="1"/>
</dbReference>
<dbReference type="EMBL" id="DF836357">
    <property type="protein sequence ID" value="GAN04589.1"/>
    <property type="molecule type" value="Genomic_DNA"/>
</dbReference>
<dbReference type="SUPFAM" id="SSF52540">
    <property type="entry name" value="P-loop containing nucleoside triphosphate hydrolases"/>
    <property type="match status" value="1"/>
</dbReference>
<proteinExistence type="predicted"/>
<organism evidence="2">
    <name type="scientific">Mucor ambiguus</name>
    <dbReference type="NCBI Taxonomy" id="91626"/>
    <lineage>
        <taxon>Eukaryota</taxon>
        <taxon>Fungi</taxon>
        <taxon>Fungi incertae sedis</taxon>
        <taxon>Mucoromycota</taxon>
        <taxon>Mucoromycotina</taxon>
        <taxon>Mucoromycetes</taxon>
        <taxon>Mucorales</taxon>
        <taxon>Mucorineae</taxon>
        <taxon>Mucoraceae</taxon>
        <taxon>Mucor</taxon>
    </lineage>
</organism>
<evidence type="ECO:0000313" key="3">
    <source>
        <dbReference type="Proteomes" id="UP000053815"/>
    </source>
</evidence>
<accession>A0A0C9MB67</accession>
<keyword evidence="3" id="KW-1185">Reference proteome</keyword>
<sequence>MLKPQYTRRPFNVLLIGPALSGKRTLATQLLKSTDVFYKIFTAESIPKKPFARMDYVVVTVDMTQSYSLALLDQSLRCMQDRFLTNKMAVVVTKMDKRGKWQFEVERVQEMLASIFQVHVLHVNFLNELEKRRITDQLSRLIKTNTLQYRHVCTPLLNTVQVYNPDDIDDAYHLQEDSLTNGESEQEQLPAQDGMHSEQEQQNVIHEPMSDLKIEMND</sequence>
<feature type="compositionally biased region" description="Polar residues" evidence="1">
    <location>
        <begin position="179"/>
        <end position="189"/>
    </location>
</feature>
<feature type="compositionally biased region" description="Basic and acidic residues" evidence="1">
    <location>
        <begin position="208"/>
        <end position="218"/>
    </location>
</feature>
<dbReference type="AlphaFoldDB" id="A0A0C9MB67"/>
<dbReference type="InterPro" id="IPR027417">
    <property type="entry name" value="P-loop_NTPase"/>
</dbReference>
<evidence type="ECO:0000256" key="1">
    <source>
        <dbReference type="SAM" id="MobiDB-lite"/>
    </source>
</evidence>
<dbReference type="InterPro" id="IPR020987">
    <property type="entry name" value="Centromere_Cenp-M"/>
</dbReference>
<protein>
    <submittedName>
        <fullName evidence="2">Uncharacterized protein</fullName>
    </submittedName>
</protein>
<dbReference type="OrthoDB" id="2386686at2759"/>
<evidence type="ECO:0000313" key="2">
    <source>
        <dbReference type="EMBL" id="GAN04589.1"/>
    </source>
</evidence>
<dbReference type="Proteomes" id="UP000053815">
    <property type="component" value="Unassembled WGS sequence"/>
</dbReference>